<evidence type="ECO:0000313" key="2">
    <source>
        <dbReference type="EMBL" id="MPC78136.1"/>
    </source>
</evidence>
<dbReference type="EMBL" id="VSRR010047676">
    <property type="protein sequence ID" value="MPC78136.1"/>
    <property type="molecule type" value="Genomic_DNA"/>
</dbReference>
<organism evidence="2 3">
    <name type="scientific">Portunus trituberculatus</name>
    <name type="common">Swimming crab</name>
    <name type="synonym">Neptunus trituberculatus</name>
    <dbReference type="NCBI Taxonomy" id="210409"/>
    <lineage>
        <taxon>Eukaryota</taxon>
        <taxon>Metazoa</taxon>
        <taxon>Ecdysozoa</taxon>
        <taxon>Arthropoda</taxon>
        <taxon>Crustacea</taxon>
        <taxon>Multicrustacea</taxon>
        <taxon>Malacostraca</taxon>
        <taxon>Eumalacostraca</taxon>
        <taxon>Eucarida</taxon>
        <taxon>Decapoda</taxon>
        <taxon>Pleocyemata</taxon>
        <taxon>Brachyura</taxon>
        <taxon>Eubrachyura</taxon>
        <taxon>Portunoidea</taxon>
        <taxon>Portunidae</taxon>
        <taxon>Portuninae</taxon>
        <taxon>Portunus</taxon>
    </lineage>
</organism>
<reference evidence="2 3" key="1">
    <citation type="submission" date="2019-05" db="EMBL/GenBank/DDBJ databases">
        <title>Another draft genome of Portunus trituberculatus and its Hox gene families provides insights of decapod evolution.</title>
        <authorList>
            <person name="Jeong J.-H."/>
            <person name="Song I."/>
            <person name="Kim S."/>
            <person name="Choi T."/>
            <person name="Kim D."/>
            <person name="Ryu S."/>
            <person name="Kim W."/>
        </authorList>
    </citation>
    <scope>NUCLEOTIDE SEQUENCE [LARGE SCALE GENOMIC DNA]</scope>
    <source>
        <tissue evidence="2">Muscle</tissue>
    </source>
</reference>
<name>A0A5B7I8B8_PORTR</name>
<evidence type="ECO:0000313" key="3">
    <source>
        <dbReference type="Proteomes" id="UP000324222"/>
    </source>
</evidence>
<dbReference type="AlphaFoldDB" id="A0A5B7I8B8"/>
<feature type="region of interest" description="Disordered" evidence="1">
    <location>
        <begin position="61"/>
        <end position="88"/>
    </location>
</feature>
<protein>
    <submittedName>
        <fullName evidence="2">Uncharacterized protein</fullName>
    </submittedName>
</protein>
<gene>
    <name evidence="2" type="ORF">E2C01_072616</name>
</gene>
<sequence length="139" mass="15443">MLHEWRFFSAFYNHHQYNHHCQSPLPPLTTTTKQNTSAVSRAPPSSFTSVVLLLYGGSFSLDKGGEKKTNSSVNSPSHSLRGREPGTASALSGEHEAVWILQKLPAGDPSLKYCLRVALTSARPQRYEPFRVYIRELGG</sequence>
<keyword evidence="3" id="KW-1185">Reference proteome</keyword>
<accession>A0A5B7I8B8</accession>
<proteinExistence type="predicted"/>
<comment type="caution">
    <text evidence="2">The sequence shown here is derived from an EMBL/GenBank/DDBJ whole genome shotgun (WGS) entry which is preliminary data.</text>
</comment>
<dbReference type="Proteomes" id="UP000324222">
    <property type="component" value="Unassembled WGS sequence"/>
</dbReference>
<evidence type="ECO:0000256" key="1">
    <source>
        <dbReference type="SAM" id="MobiDB-lite"/>
    </source>
</evidence>